<feature type="coiled-coil region" evidence="4">
    <location>
        <begin position="66"/>
        <end position="93"/>
    </location>
</feature>
<comment type="catalytic activity">
    <reaction evidence="2">
        <text>2 GTP = 3',3'-c-di-GMP + 2 diphosphate</text>
        <dbReference type="Rhea" id="RHEA:24898"/>
        <dbReference type="ChEBI" id="CHEBI:33019"/>
        <dbReference type="ChEBI" id="CHEBI:37565"/>
        <dbReference type="ChEBI" id="CHEBI:58805"/>
        <dbReference type="EC" id="2.7.7.65"/>
    </reaction>
</comment>
<keyword evidence="7" id="KW-0808">Transferase</keyword>
<dbReference type="SUPFAM" id="SSF55073">
    <property type="entry name" value="Nucleotide cyclase"/>
    <property type="match status" value="1"/>
</dbReference>
<comment type="caution">
    <text evidence="7">The sequence shown here is derived from an EMBL/GenBank/DDBJ whole genome shotgun (WGS) entry which is preliminary data.</text>
</comment>
<name>A0ABT7SVK7_9ALTE</name>
<feature type="domain" description="GGDEF" evidence="6">
    <location>
        <begin position="383"/>
        <end position="515"/>
    </location>
</feature>
<dbReference type="Gene3D" id="3.30.70.270">
    <property type="match status" value="1"/>
</dbReference>
<evidence type="ECO:0000313" key="7">
    <source>
        <dbReference type="EMBL" id="MDM7860229.1"/>
    </source>
</evidence>
<evidence type="ECO:0000256" key="1">
    <source>
        <dbReference type="ARBA" id="ARBA00012528"/>
    </source>
</evidence>
<keyword evidence="8" id="KW-1185">Reference proteome</keyword>
<protein>
    <recommendedName>
        <fullName evidence="1">diguanylate cyclase</fullName>
        <ecNumber evidence="1">2.7.7.65</ecNumber>
    </recommendedName>
</protein>
<evidence type="ECO:0000313" key="8">
    <source>
        <dbReference type="Proteomes" id="UP001234343"/>
    </source>
</evidence>
<sequence>MDKKQLESLKQHNEQLAQVIIRLSNFYEGASTEVDKELKTLRSHLSGKPNITLAAVSIGKLNNLLMQNAQSLKKQTTDTISRLESAIKRLQRSDSITSELKSETARFLSSLSMQSGSLFSSLPQFERALILYQQALDNEPKNTNGQSTNGQTVAEAQTQDALSQPIDERLHANITAELQGLIEPYYQKNKSDKQLSEVRKKLLDGLTQHELLECCLVLIRLIVKDVVREAGVNGQVIDGLHRSIISINQDVSQTIEITQSQFENKAKHHQNLQTQISDMGEVVNQSDDLDKLKSEAQQYLEKMQDSISQHQEADKEEEEKLILLLQNMQRELTSMEKKTQQYRKKLLEQRSQTHMDPLTKIPNRIAYNERIEQEYQRWLRTKAPLCMAVVDIDHFKSINDKYGHAAGDKTLQVIAKQLKGKLRKTDFLARWGGEEFVILFPDSELKDLLAPLEEIRKKMESLPFKFKQEPVTITASFGLAKFANEDTVESVFDRADKHLYSAKNNGRNQIVSDQS</sequence>
<dbReference type="Proteomes" id="UP001234343">
    <property type="component" value="Unassembled WGS sequence"/>
</dbReference>
<dbReference type="Pfam" id="PF00990">
    <property type="entry name" value="GGDEF"/>
    <property type="match status" value="1"/>
</dbReference>
<dbReference type="InterPro" id="IPR029787">
    <property type="entry name" value="Nucleotide_cyclase"/>
</dbReference>
<evidence type="ECO:0000259" key="6">
    <source>
        <dbReference type="PROSITE" id="PS50887"/>
    </source>
</evidence>
<dbReference type="CDD" id="cd01949">
    <property type="entry name" value="GGDEF"/>
    <property type="match status" value="1"/>
</dbReference>
<dbReference type="InterPro" id="IPR000160">
    <property type="entry name" value="GGDEF_dom"/>
</dbReference>
<proteinExistence type="predicted"/>
<organism evidence="7 8">
    <name type="scientific">Alteromonas arenosi</name>
    <dbReference type="NCBI Taxonomy" id="3055817"/>
    <lineage>
        <taxon>Bacteria</taxon>
        <taxon>Pseudomonadati</taxon>
        <taxon>Pseudomonadota</taxon>
        <taxon>Gammaproteobacteria</taxon>
        <taxon>Alteromonadales</taxon>
        <taxon>Alteromonadaceae</taxon>
        <taxon>Alteromonas/Salinimonas group</taxon>
        <taxon>Alteromonas</taxon>
    </lineage>
</organism>
<evidence type="ECO:0000256" key="2">
    <source>
        <dbReference type="ARBA" id="ARBA00034247"/>
    </source>
</evidence>
<keyword evidence="4" id="KW-0175">Coiled coil</keyword>
<gene>
    <name evidence="7" type="ORF">QTP81_06445</name>
</gene>
<dbReference type="InterPro" id="IPR043128">
    <property type="entry name" value="Rev_trsase/Diguanyl_cyclase"/>
</dbReference>
<dbReference type="InterPro" id="IPR048516">
    <property type="entry name" value="DGCcoil"/>
</dbReference>
<dbReference type="PROSITE" id="PS50005">
    <property type="entry name" value="TPR"/>
    <property type="match status" value="1"/>
</dbReference>
<dbReference type="PANTHER" id="PTHR45138">
    <property type="entry name" value="REGULATORY COMPONENTS OF SENSORY TRANSDUCTION SYSTEM"/>
    <property type="match status" value="1"/>
</dbReference>
<accession>A0ABT7SVK7</accession>
<feature type="compositionally biased region" description="Polar residues" evidence="5">
    <location>
        <begin position="141"/>
        <end position="161"/>
    </location>
</feature>
<evidence type="ECO:0000256" key="5">
    <source>
        <dbReference type="SAM" id="MobiDB-lite"/>
    </source>
</evidence>
<feature type="repeat" description="TPR" evidence="3">
    <location>
        <begin position="109"/>
        <end position="142"/>
    </location>
</feature>
<keyword evidence="3" id="KW-0802">TPR repeat</keyword>
<dbReference type="InterPro" id="IPR019734">
    <property type="entry name" value="TPR_rpt"/>
</dbReference>
<dbReference type="GO" id="GO:0052621">
    <property type="term" value="F:diguanylate cyclase activity"/>
    <property type="evidence" value="ECO:0007669"/>
    <property type="project" value="UniProtKB-EC"/>
</dbReference>
<evidence type="ECO:0000256" key="4">
    <source>
        <dbReference type="SAM" id="Coils"/>
    </source>
</evidence>
<dbReference type="EC" id="2.7.7.65" evidence="1"/>
<dbReference type="InterPro" id="IPR050469">
    <property type="entry name" value="Diguanylate_Cyclase"/>
</dbReference>
<feature type="region of interest" description="Disordered" evidence="5">
    <location>
        <begin position="140"/>
        <end position="161"/>
    </location>
</feature>
<reference evidence="7 8" key="1">
    <citation type="submission" date="2023-06" db="EMBL/GenBank/DDBJ databases">
        <title>Alteromonas sp. ASW11-36 isolated from intertidal sand.</title>
        <authorList>
            <person name="Li Y."/>
        </authorList>
    </citation>
    <scope>NUCLEOTIDE SEQUENCE [LARGE SCALE GENOMIC DNA]</scope>
    <source>
        <strain evidence="7 8">ASW11-36</strain>
    </source>
</reference>
<dbReference type="Pfam" id="PF20975">
    <property type="entry name" value="DGCcoil"/>
    <property type="match status" value="1"/>
</dbReference>
<evidence type="ECO:0000256" key="3">
    <source>
        <dbReference type="PROSITE-ProRule" id="PRU00339"/>
    </source>
</evidence>
<dbReference type="EMBL" id="JAUCBP010000006">
    <property type="protein sequence ID" value="MDM7860229.1"/>
    <property type="molecule type" value="Genomic_DNA"/>
</dbReference>
<dbReference type="RefSeq" id="WP_289364486.1">
    <property type="nucleotide sequence ID" value="NZ_JAUCBP010000006.1"/>
</dbReference>
<dbReference type="PROSITE" id="PS50887">
    <property type="entry name" value="GGDEF"/>
    <property type="match status" value="1"/>
</dbReference>
<feature type="coiled-coil region" evidence="4">
    <location>
        <begin position="282"/>
        <end position="345"/>
    </location>
</feature>
<keyword evidence="7" id="KW-0548">Nucleotidyltransferase</keyword>
<dbReference type="PANTHER" id="PTHR45138:SF9">
    <property type="entry name" value="DIGUANYLATE CYCLASE DGCM-RELATED"/>
    <property type="match status" value="1"/>
</dbReference>
<dbReference type="NCBIfam" id="TIGR00254">
    <property type="entry name" value="GGDEF"/>
    <property type="match status" value="1"/>
</dbReference>
<dbReference type="SMART" id="SM00267">
    <property type="entry name" value="GGDEF"/>
    <property type="match status" value="1"/>
</dbReference>